<gene>
    <name evidence="1" type="ORF">FHS36_005587</name>
</gene>
<dbReference type="AlphaFoldDB" id="A0A7W8F686"/>
<name>A0A7W8F686_STREU</name>
<feature type="non-terminal residue" evidence="1">
    <location>
        <position position="1"/>
    </location>
</feature>
<organism evidence="1 2">
    <name type="scientific">Streptomyces eurocidicus</name>
    <name type="common">Streptoverticillium eurocidicus</name>
    <dbReference type="NCBI Taxonomy" id="66423"/>
    <lineage>
        <taxon>Bacteria</taxon>
        <taxon>Bacillati</taxon>
        <taxon>Actinomycetota</taxon>
        <taxon>Actinomycetes</taxon>
        <taxon>Kitasatosporales</taxon>
        <taxon>Streptomycetaceae</taxon>
        <taxon>Streptomyces</taxon>
    </lineage>
</organism>
<proteinExistence type="predicted"/>
<accession>A0A7W8F686</accession>
<dbReference type="Proteomes" id="UP000528608">
    <property type="component" value="Unassembled WGS sequence"/>
</dbReference>
<evidence type="ECO:0000313" key="2">
    <source>
        <dbReference type="Proteomes" id="UP000528608"/>
    </source>
</evidence>
<comment type="caution">
    <text evidence="1">The sequence shown here is derived from an EMBL/GenBank/DDBJ whole genome shotgun (WGS) entry which is preliminary data.</text>
</comment>
<reference evidence="1 2" key="1">
    <citation type="submission" date="2020-08" db="EMBL/GenBank/DDBJ databases">
        <title>Genomic Encyclopedia of Type Strains, Phase III (KMG-III): the genomes of soil and plant-associated and newly described type strains.</title>
        <authorList>
            <person name="Whitman W."/>
        </authorList>
    </citation>
    <scope>NUCLEOTIDE SEQUENCE [LARGE SCALE GENOMIC DNA]</scope>
    <source>
        <strain evidence="1 2">CECT 3259</strain>
    </source>
</reference>
<protein>
    <submittedName>
        <fullName evidence="1">Uncharacterized protein</fullName>
    </submittedName>
</protein>
<sequence>RNLALRAEGLSSASLDALLTMVTEARKLQNLSNIDDPDHAVPRPGD</sequence>
<evidence type="ECO:0000313" key="1">
    <source>
        <dbReference type="EMBL" id="MBB5122116.1"/>
    </source>
</evidence>
<dbReference type="EMBL" id="JACHJF010000023">
    <property type="protein sequence ID" value="MBB5122116.1"/>
    <property type="molecule type" value="Genomic_DNA"/>
</dbReference>